<dbReference type="AlphaFoldDB" id="A0A7K1S3Q0"/>
<proteinExistence type="predicted"/>
<dbReference type="EMBL" id="WPIN01000001">
    <property type="protein sequence ID" value="MVM28447.1"/>
    <property type="molecule type" value="Genomic_DNA"/>
</dbReference>
<dbReference type="InterPro" id="IPR025048">
    <property type="entry name" value="DUF3987"/>
</dbReference>
<dbReference type="RefSeq" id="WP_157582570.1">
    <property type="nucleotide sequence ID" value="NZ_WPIN01000001.1"/>
</dbReference>
<protein>
    <submittedName>
        <fullName evidence="1">DUF3987 domain-containing protein</fullName>
    </submittedName>
</protein>
<keyword evidence="2" id="KW-1185">Reference proteome</keyword>
<dbReference type="Pfam" id="PF13148">
    <property type="entry name" value="DUF3987"/>
    <property type="match status" value="1"/>
</dbReference>
<comment type="caution">
    <text evidence="1">The sequence shown here is derived from an EMBL/GenBank/DDBJ whole genome shotgun (WGS) entry which is preliminary data.</text>
</comment>
<reference evidence="1 2" key="1">
    <citation type="submission" date="2019-12" db="EMBL/GenBank/DDBJ databases">
        <title>Spirosoma sp. HMF4905 genome sequencing and assembly.</title>
        <authorList>
            <person name="Kang H."/>
            <person name="Cha I."/>
            <person name="Kim H."/>
            <person name="Joh K."/>
        </authorList>
    </citation>
    <scope>NUCLEOTIDE SEQUENCE [LARGE SCALE GENOMIC DNA]</scope>
    <source>
        <strain evidence="1 2">HMF4905</strain>
    </source>
</reference>
<sequence length="501" mass="56784">MPKWLTPEPIKTNLLAVLPLDPEMIPTTLRPWLTDIAYRMKCPLDFVAATCIAMLSSLIGTRLTIKPKFHDDWTVVPNLWGAVIGDPSTMKTPSMSEVCKPVNRIAIESHNEFLLEMQRYEAEQATTDAQKKVFLSQEQDRLKGKKVEHPVSYPEIPQKPTERRYLINDATVEKIADLLNENPAGLLQLRDELIGLLAGWDKSGREQDRAFFLEAWNGIGSMTIDRIGRGTTHVNNVCLSLFGGIQPGKLLGYLRDATGYENDGFVQRLQLAVYPDKTPWSYVDEYPDKQARDNAFKLIRRIAESSFLSISYEADEYNRFAYTRFEPAAQQVFKDWLIEWETQILQNETGLLLEHFTKYRSLMPSLALIFHVVNCEADSSEVQGTQKQLVSIDAARMAVKWCEYLQSHARRIYGLLDSVSEVAAKDLLRHLKAGALKDGFKVREVRQKGWTGLTSADAVDSALSELISRNWLKEVIPPAPVTGRPEAPHYLIHPQLISQNA</sequence>
<dbReference type="Proteomes" id="UP000436006">
    <property type="component" value="Unassembled WGS sequence"/>
</dbReference>
<evidence type="ECO:0000313" key="1">
    <source>
        <dbReference type="EMBL" id="MVM28447.1"/>
    </source>
</evidence>
<organism evidence="1 2">
    <name type="scientific">Spirosoma arboris</name>
    <dbReference type="NCBI Taxonomy" id="2682092"/>
    <lineage>
        <taxon>Bacteria</taxon>
        <taxon>Pseudomonadati</taxon>
        <taxon>Bacteroidota</taxon>
        <taxon>Cytophagia</taxon>
        <taxon>Cytophagales</taxon>
        <taxon>Cytophagaceae</taxon>
        <taxon>Spirosoma</taxon>
    </lineage>
</organism>
<gene>
    <name evidence="1" type="ORF">GO755_00280</name>
</gene>
<accession>A0A7K1S3Q0</accession>
<evidence type="ECO:0000313" key="2">
    <source>
        <dbReference type="Proteomes" id="UP000436006"/>
    </source>
</evidence>
<name>A0A7K1S3Q0_9BACT</name>